<dbReference type="InterPro" id="IPR017871">
    <property type="entry name" value="ABC_transporter-like_CS"/>
</dbReference>
<evidence type="ECO:0000259" key="12">
    <source>
        <dbReference type="PROSITE" id="PS50929"/>
    </source>
</evidence>
<feature type="transmembrane region" description="Helical" evidence="10">
    <location>
        <begin position="243"/>
        <end position="263"/>
    </location>
</feature>
<proteinExistence type="inferred from homology"/>
<dbReference type="InterPro" id="IPR027417">
    <property type="entry name" value="P-loop_NTPase"/>
</dbReference>
<feature type="transmembrane region" description="Helical" evidence="10">
    <location>
        <begin position="362"/>
        <end position="382"/>
    </location>
</feature>
<feature type="domain" description="ABC transmembrane type-1" evidence="12">
    <location>
        <begin position="739"/>
        <end position="1030"/>
    </location>
</feature>
<dbReference type="PANTHER" id="PTHR24223">
    <property type="entry name" value="ATP-BINDING CASSETTE SUB-FAMILY C"/>
    <property type="match status" value="1"/>
</dbReference>
<evidence type="ECO:0000256" key="5">
    <source>
        <dbReference type="ARBA" id="ARBA00022737"/>
    </source>
</evidence>
<dbReference type="Pfam" id="PF00664">
    <property type="entry name" value="ABC_membrane"/>
    <property type="match status" value="2"/>
</dbReference>
<dbReference type="InterPro" id="IPR044726">
    <property type="entry name" value="ABCC_6TM_D2"/>
</dbReference>
<keyword evidence="6" id="KW-0547">Nucleotide-binding</keyword>
<dbReference type="FunFam" id="3.40.50.300:FF:000973">
    <property type="entry name" value="Multidrug resistance-associated protein 4"/>
    <property type="match status" value="1"/>
</dbReference>
<evidence type="ECO:0000313" key="13">
    <source>
        <dbReference type="EMBL" id="JAG10756.1"/>
    </source>
</evidence>
<feature type="transmembrane region" description="Helical" evidence="10">
    <location>
        <begin position="326"/>
        <end position="350"/>
    </location>
</feature>
<dbReference type="SMART" id="SM00382">
    <property type="entry name" value="AAA"/>
    <property type="match status" value="2"/>
</dbReference>
<keyword evidence="4 10" id="KW-0812">Transmembrane</keyword>
<dbReference type="SUPFAM" id="SSF90123">
    <property type="entry name" value="ABC transporter transmembrane region"/>
    <property type="match status" value="2"/>
</dbReference>
<feature type="non-terminal residue" evidence="13">
    <location>
        <position position="1"/>
    </location>
</feature>
<dbReference type="PROSITE" id="PS00211">
    <property type="entry name" value="ABC_TRANSPORTER_1"/>
    <property type="match status" value="2"/>
</dbReference>
<dbReference type="CDD" id="cd18580">
    <property type="entry name" value="ABC_6TM_ABCC_D2"/>
    <property type="match status" value="1"/>
</dbReference>
<evidence type="ECO:0000256" key="4">
    <source>
        <dbReference type="ARBA" id="ARBA00022692"/>
    </source>
</evidence>
<feature type="transmembrane region" description="Helical" evidence="10">
    <location>
        <begin position="884"/>
        <end position="903"/>
    </location>
</feature>
<protein>
    <submittedName>
        <fullName evidence="13">Multidrug resistance-associated protein 4</fullName>
    </submittedName>
</protein>
<dbReference type="PANTHER" id="PTHR24223:SF456">
    <property type="entry name" value="MULTIDRUG RESISTANCE-ASSOCIATED PROTEIN LETHAL(2)03659"/>
    <property type="match status" value="1"/>
</dbReference>
<dbReference type="GO" id="GO:0140359">
    <property type="term" value="F:ABC-type transporter activity"/>
    <property type="evidence" value="ECO:0007669"/>
    <property type="project" value="InterPro"/>
</dbReference>
<keyword evidence="8 10" id="KW-1133">Transmembrane helix</keyword>
<dbReference type="CDD" id="cd03244">
    <property type="entry name" value="ABCC_MRP_domain2"/>
    <property type="match status" value="1"/>
</dbReference>
<evidence type="ECO:0000256" key="3">
    <source>
        <dbReference type="ARBA" id="ARBA00022448"/>
    </source>
</evidence>
<dbReference type="EMBL" id="GBHO01032848">
    <property type="protein sequence ID" value="JAG10756.1"/>
    <property type="molecule type" value="Transcribed_RNA"/>
</dbReference>
<comment type="subcellular location">
    <subcellularLocation>
        <location evidence="1">Membrane</location>
        <topology evidence="1">Multi-pass membrane protein</topology>
    </subcellularLocation>
</comment>
<evidence type="ECO:0000256" key="7">
    <source>
        <dbReference type="ARBA" id="ARBA00022840"/>
    </source>
</evidence>
<feature type="transmembrane region" description="Helical" evidence="10">
    <location>
        <begin position="215"/>
        <end position="237"/>
    </location>
</feature>
<dbReference type="FunFam" id="1.20.1560.10:FF:000013">
    <property type="entry name" value="ABC transporter C family member 2"/>
    <property type="match status" value="1"/>
</dbReference>
<dbReference type="SUPFAM" id="SSF52540">
    <property type="entry name" value="P-loop containing nucleoside triphosphate hydrolases"/>
    <property type="match status" value="2"/>
</dbReference>
<feature type="transmembrane region" description="Helical" evidence="10">
    <location>
        <begin position="94"/>
        <end position="113"/>
    </location>
</feature>
<organism evidence="13">
    <name type="scientific">Lygus hesperus</name>
    <name type="common">Western plant bug</name>
    <dbReference type="NCBI Taxonomy" id="30085"/>
    <lineage>
        <taxon>Eukaryota</taxon>
        <taxon>Metazoa</taxon>
        <taxon>Ecdysozoa</taxon>
        <taxon>Arthropoda</taxon>
        <taxon>Hexapoda</taxon>
        <taxon>Insecta</taxon>
        <taxon>Pterygota</taxon>
        <taxon>Neoptera</taxon>
        <taxon>Paraneoptera</taxon>
        <taxon>Hemiptera</taxon>
        <taxon>Heteroptera</taxon>
        <taxon>Panheteroptera</taxon>
        <taxon>Cimicomorpha</taxon>
        <taxon>Miridae</taxon>
        <taxon>Mirini</taxon>
        <taxon>Lygus</taxon>
    </lineage>
</organism>
<evidence type="ECO:0000256" key="10">
    <source>
        <dbReference type="SAM" id="Phobius"/>
    </source>
</evidence>
<evidence type="ECO:0000256" key="8">
    <source>
        <dbReference type="ARBA" id="ARBA00022989"/>
    </source>
</evidence>
<dbReference type="FunFam" id="3.40.50.300:FF:000163">
    <property type="entry name" value="Multidrug resistance-associated protein member 4"/>
    <property type="match status" value="1"/>
</dbReference>
<evidence type="ECO:0000256" key="2">
    <source>
        <dbReference type="ARBA" id="ARBA00009726"/>
    </source>
</evidence>
<dbReference type="InterPro" id="IPR003593">
    <property type="entry name" value="AAA+_ATPase"/>
</dbReference>
<dbReference type="GO" id="GO:0005524">
    <property type="term" value="F:ATP binding"/>
    <property type="evidence" value="ECO:0007669"/>
    <property type="project" value="UniProtKB-KW"/>
</dbReference>
<keyword evidence="9 10" id="KW-0472">Membrane</keyword>
<feature type="domain" description="ABC transporter" evidence="11">
    <location>
        <begin position="435"/>
        <end position="656"/>
    </location>
</feature>
<evidence type="ECO:0000256" key="6">
    <source>
        <dbReference type="ARBA" id="ARBA00022741"/>
    </source>
</evidence>
<accession>A0A0A9WTL8</accession>
<dbReference type="Pfam" id="PF00005">
    <property type="entry name" value="ABC_tran"/>
    <property type="match status" value="2"/>
</dbReference>
<dbReference type="GO" id="GO:0016887">
    <property type="term" value="F:ATP hydrolysis activity"/>
    <property type="evidence" value="ECO:0007669"/>
    <property type="project" value="InterPro"/>
</dbReference>
<feature type="domain" description="ABC transmembrane type-1" evidence="12">
    <location>
        <begin position="103"/>
        <end position="377"/>
    </location>
</feature>
<feature type="transmembrane region" description="Helical" evidence="10">
    <location>
        <begin position="788"/>
        <end position="810"/>
    </location>
</feature>
<dbReference type="Gene3D" id="1.20.1560.10">
    <property type="entry name" value="ABC transporter type 1, transmembrane domain"/>
    <property type="match status" value="2"/>
</dbReference>
<reference evidence="13" key="2">
    <citation type="submission" date="2014-07" db="EMBL/GenBank/DDBJ databases">
        <authorList>
            <person name="Hull J."/>
        </authorList>
    </citation>
    <scope>NUCLEOTIDE SEQUENCE</scope>
</reference>
<dbReference type="GO" id="GO:0016020">
    <property type="term" value="C:membrane"/>
    <property type="evidence" value="ECO:0007669"/>
    <property type="project" value="UniProtKB-SubCell"/>
</dbReference>
<evidence type="ECO:0000259" key="11">
    <source>
        <dbReference type="PROSITE" id="PS50893"/>
    </source>
</evidence>
<dbReference type="CDD" id="cd03250">
    <property type="entry name" value="ABCC_MRP_domain1"/>
    <property type="match status" value="1"/>
</dbReference>
<sequence>VGVGVSVMDSFRTDWKEHPREKAGYVSRIFFAWVFNIFKQDRRERLTTDNIWGPHSPHRSNVVGDRLEQIWTKELEKRKNLEKKEERTPSLPKSLFLTFWVDFLLIFLIHLLSQMLDVLLRPSILAELIQSFTDGVEDPLAISLLALRMLSLSFFLNLLGNHYLLMTGTLGMKMRAAVVSLVYQKSLRLSKAAMRNVSPGQVVNLVSNDVGRFEMVAISINFLWSGPLQTFIVSILLYREIGFLGFSGMIIIAFVAILQTYTAKLTTVFRGKIARESDERIRLTDEILAGIHVIKMYAWEKPFIALLDAARKRELRFVRFANTVRAVYMTFNLSTTRVALFITLATYVLSGNDISAAQIFKIGSYYGILAQTMTSIFVRGVAEVAECRVSMKRLQNYLLQYEVTGFAKSKEQNSMGKDIGKYEEMNGTSRDVVTVKNLDASWMRDSSKPDLKDLSFTARKQQLVGIIGSVGSGKSSVLQLLLGELNVLSGDIKTCGEISYASQESWIFGGTVRENILLGLPFNRQRYDKVVEASALERDMELFPKGDQTMVGERGASLSGGQRARINLARAIYKEADIYLLDDPLSAVDTHVAKDLLNRCIKGFLKGKTVLLATHQLQFLGQMDKIIFLQQGSIRDIGKLDDLMSHGHDFTRIIEENQTPEAVDEAEPKLQRKLSRMISEHRLSVSSSVGDAPILDETHLEEPIDEKENEPEGAMNEKYKGSVFLAYLRTGKAVVPFSIFAFFAILSQFFASATDQWMSIWAKELDKRANETVDIIIISGQEIPATTFYVSVHGTLNLLLFIAAFTRGLIYVHSTIRCSKHIHALMGRNVLNTDVQYFNNNPSGSILNRFSRDLGSTDELLPKALLDTCQTLGQVVGAIANTMIVNYILLFPALVFLTITTIVRKFYMKTSMNVKRNENISRGPIYTHLNTCLQGLTTIRAHGSQTYLTKAFNLHQDLNTSCYFTYLSVTQGYSFALDILSCGYLSVVIFSCIFWNTGMSGADVGLAITQTMTVTGMLQWGMRMSSEVVNIMTSVERILIFLRLVPEESDADSKDTPPPNWPSEGHITFEDLSLSFSKSSPPVLKHVSLTIKSGEKIGIVGRTGAGKSSLTSALFRLAPIEGRVIIDGVDTASIPLASLRSSLAIIPQNPILFSGDIRRNLDPFGNYPDYELWKALSDIDMDELLKNGRGLDSKISDGGSNFSVGQRQLVCLARAIVKNRRIIILDEATASVDPETDALIQATIRKNFSKCTVLTIAHRLNTIMDCDRILVMDAGHAVELASPYELLQMKGYFYSLVQETGAQMAAKLTEQAREKHFSQRKTE</sequence>
<evidence type="ECO:0000256" key="1">
    <source>
        <dbReference type="ARBA" id="ARBA00004141"/>
    </source>
</evidence>
<evidence type="ECO:0000256" key="9">
    <source>
        <dbReference type="ARBA" id="ARBA00023136"/>
    </source>
</evidence>
<dbReference type="FunFam" id="1.20.1560.10:FF:000026">
    <property type="entry name" value="Multidrug resistance-associated protein lethal(2)03659"/>
    <property type="match status" value="1"/>
</dbReference>
<keyword evidence="3" id="KW-0813">Transport</keyword>
<dbReference type="Gene3D" id="3.40.50.300">
    <property type="entry name" value="P-loop containing nucleotide triphosphate hydrolases"/>
    <property type="match status" value="2"/>
</dbReference>
<dbReference type="InterPro" id="IPR011527">
    <property type="entry name" value="ABC1_TM_dom"/>
</dbReference>
<dbReference type="InterPro" id="IPR036640">
    <property type="entry name" value="ABC1_TM_sf"/>
</dbReference>
<comment type="similarity">
    <text evidence="2">Belongs to the ABC transporter superfamily. ABCC family. Conjugate transporter (TC 3.A.1.208) subfamily.</text>
</comment>
<dbReference type="PROSITE" id="PS50893">
    <property type="entry name" value="ABC_TRANSPORTER_2"/>
    <property type="match status" value="2"/>
</dbReference>
<dbReference type="CDD" id="cd18579">
    <property type="entry name" value="ABC_6TM_ABCC_D1"/>
    <property type="match status" value="1"/>
</dbReference>
<keyword evidence="7" id="KW-0067">ATP-binding</keyword>
<dbReference type="InterPro" id="IPR050173">
    <property type="entry name" value="ABC_transporter_C-like"/>
</dbReference>
<keyword evidence="5" id="KW-0677">Repeat</keyword>
<dbReference type="PROSITE" id="PS50929">
    <property type="entry name" value="ABC_TM1F"/>
    <property type="match status" value="2"/>
</dbReference>
<feature type="transmembrane region" description="Helical" evidence="10">
    <location>
        <begin position="140"/>
        <end position="165"/>
    </location>
</feature>
<gene>
    <name evidence="13" type="primary">ABCC4_1</name>
    <name evidence="13" type="ORF">CM83_34428</name>
</gene>
<name>A0A0A9WTL8_LYGHE</name>
<dbReference type="InterPro" id="IPR044746">
    <property type="entry name" value="ABCC_6TM_D1"/>
</dbReference>
<reference evidence="13" key="1">
    <citation type="journal article" date="2014" name="PLoS ONE">
        <title>Transcriptome-Based Identification of ABC Transporters in the Western Tarnished Plant Bug Lygus hesperus.</title>
        <authorList>
            <person name="Hull J.J."/>
            <person name="Chaney K."/>
            <person name="Geib S.M."/>
            <person name="Fabrick J.A."/>
            <person name="Brent C.S."/>
            <person name="Walsh D."/>
            <person name="Lavine L.C."/>
        </authorList>
    </citation>
    <scope>NUCLEOTIDE SEQUENCE</scope>
</reference>
<dbReference type="InterPro" id="IPR003439">
    <property type="entry name" value="ABC_transporter-like_ATP-bd"/>
</dbReference>
<feature type="transmembrane region" description="Helical" evidence="10">
    <location>
        <begin position="733"/>
        <end position="751"/>
    </location>
</feature>
<feature type="domain" description="ABC transporter" evidence="11">
    <location>
        <begin position="1067"/>
        <end position="1299"/>
    </location>
</feature>